<name>A0AA39S404_ACESA</name>
<dbReference type="AlphaFoldDB" id="A0AA39S404"/>
<gene>
    <name evidence="1" type="ORF">LWI29_015041</name>
</gene>
<dbReference type="Proteomes" id="UP001168877">
    <property type="component" value="Unassembled WGS sequence"/>
</dbReference>
<evidence type="ECO:0000313" key="2">
    <source>
        <dbReference type="Proteomes" id="UP001168877"/>
    </source>
</evidence>
<keyword evidence="2" id="KW-1185">Reference proteome</keyword>
<accession>A0AA39S404</accession>
<sequence>MDNLFTSLYSNQQAKPEANVVIFLKIPGGLGIRITARKFDFNAATPFQTSDILNLQPVVLKIRTLLKWAKFS</sequence>
<proteinExistence type="predicted"/>
<reference evidence="1" key="2">
    <citation type="submission" date="2023-06" db="EMBL/GenBank/DDBJ databases">
        <authorList>
            <person name="Swenson N.G."/>
            <person name="Wegrzyn J.L."/>
            <person name="Mcevoy S.L."/>
        </authorList>
    </citation>
    <scope>NUCLEOTIDE SEQUENCE</scope>
    <source>
        <strain evidence="1">NS2018</strain>
        <tissue evidence="1">Leaf</tissue>
    </source>
</reference>
<reference evidence="1" key="1">
    <citation type="journal article" date="2022" name="Plant J.">
        <title>Strategies of tolerance reflected in two North American maple genomes.</title>
        <authorList>
            <person name="McEvoy S.L."/>
            <person name="Sezen U.U."/>
            <person name="Trouern-Trend A."/>
            <person name="McMahon S.M."/>
            <person name="Schaberg P.G."/>
            <person name="Yang J."/>
            <person name="Wegrzyn J.L."/>
            <person name="Swenson N.G."/>
        </authorList>
    </citation>
    <scope>NUCLEOTIDE SEQUENCE</scope>
    <source>
        <strain evidence="1">NS2018</strain>
    </source>
</reference>
<dbReference type="EMBL" id="JAUESC010000384">
    <property type="protein sequence ID" value="KAK0581549.1"/>
    <property type="molecule type" value="Genomic_DNA"/>
</dbReference>
<comment type="caution">
    <text evidence="1">The sequence shown here is derived from an EMBL/GenBank/DDBJ whole genome shotgun (WGS) entry which is preliminary data.</text>
</comment>
<protein>
    <submittedName>
        <fullName evidence="1">Uncharacterized protein</fullName>
    </submittedName>
</protein>
<organism evidence="1 2">
    <name type="scientific">Acer saccharum</name>
    <name type="common">Sugar maple</name>
    <dbReference type="NCBI Taxonomy" id="4024"/>
    <lineage>
        <taxon>Eukaryota</taxon>
        <taxon>Viridiplantae</taxon>
        <taxon>Streptophyta</taxon>
        <taxon>Embryophyta</taxon>
        <taxon>Tracheophyta</taxon>
        <taxon>Spermatophyta</taxon>
        <taxon>Magnoliopsida</taxon>
        <taxon>eudicotyledons</taxon>
        <taxon>Gunneridae</taxon>
        <taxon>Pentapetalae</taxon>
        <taxon>rosids</taxon>
        <taxon>malvids</taxon>
        <taxon>Sapindales</taxon>
        <taxon>Sapindaceae</taxon>
        <taxon>Hippocastanoideae</taxon>
        <taxon>Acereae</taxon>
        <taxon>Acer</taxon>
    </lineage>
</organism>
<evidence type="ECO:0000313" key="1">
    <source>
        <dbReference type="EMBL" id="KAK0581549.1"/>
    </source>
</evidence>